<evidence type="ECO:0000259" key="1">
    <source>
        <dbReference type="Pfam" id="PF13439"/>
    </source>
</evidence>
<name>X1H478_9ZZZZ</name>
<dbReference type="EMBL" id="BARU01030521">
    <property type="protein sequence ID" value="GAH64222.1"/>
    <property type="molecule type" value="Genomic_DNA"/>
</dbReference>
<sequence length="78" mass="8650">IAMVSAHSCPIGNLGAKDTGGMSVYIRELAHELGKQGHLVDVYTRAHDPRDSQYVCRLLTRVSVFCFVELFTQQLVLS</sequence>
<organism evidence="2">
    <name type="scientific">marine sediment metagenome</name>
    <dbReference type="NCBI Taxonomy" id="412755"/>
    <lineage>
        <taxon>unclassified sequences</taxon>
        <taxon>metagenomes</taxon>
        <taxon>ecological metagenomes</taxon>
    </lineage>
</organism>
<accession>X1H478</accession>
<dbReference type="InterPro" id="IPR028098">
    <property type="entry name" value="Glyco_trans_4-like_N"/>
</dbReference>
<feature type="non-terminal residue" evidence="2">
    <location>
        <position position="1"/>
    </location>
</feature>
<dbReference type="SUPFAM" id="SSF53756">
    <property type="entry name" value="UDP-Glycosyltransferase/glycogen phosphorylase"/>
    <property type="match status" value="1"/>
</dbReference>
<proteinExistence type="predicted"/>
<dbReference type="AlphaFoldDB" id="X1H478"/>
<comment type="caution">
    <text evidence="2">The sequence shown here is derived from an EMBL/GenBank/DDBJ whole genome shotgun (WGS) entry which is preliminary data.</text>
</comment>
<feature type="domain" description="Glycosyltransferase subfamily 4-like N-terminal" evidence="1">
    <location>
        <begin position="19"/>
        <end position="63"/>
    </location>
</feature>
<gene>
    <name evidence="2" type="ORF">S03H2_48412</name>
</gene>
<dbReference type="Gene3D" id="3.40.50.2000">
    <property type="entry name" value="Glycogen Phosphorylase B"/>
    <property type="match status" value="1"/>
</dbReference>
<evidence type="ECO:0000313" key="2">
    <source>
        <dbReference type="EMBL" id="GAH64222.1"/>
    </source>
</evidence>
<protein>
    <recommendedName>
        <fullName evidence="1">Glycosyltransferase subfamily 4-like N-terminal domain-containing protein</fullName>
    </recommendedName>
</protein>
<dbReference type="Pfam" id="PF13439">
    <property type="entry name" value="Glyco_transf_4"/>
    <property type="match status" value="1"/>
</dbReference>
<reference evidence="2" key="1">
    <citation type="journal article" date="2014" name="Front. Microbiol.">
        <title>High frequency of phylogenetically diverse reductive dehalogenase-homologous genes in deep subseafloor sedimentary metagenomes.</title>
        <authorList>
            <person name="Kawai M."/>
            <person name="Futagami T."/>
            <person name="Toyoda A."/>
            <person name="Takaki Y."/>
            <person name="Nishi S."/>
            <person name="Hori S."/>
            <person name="Arai W."/>
            <person name="Tsubouchi T."/>
            <person name="Morono Y."/>
            <person name="Uchiyama I."/>
            <person name="Ito T."/>
            <person name="Fujiyama A."/>
            <person name="Inagaki F."/>
            <person name="Takami H."/>
        </authorList>
    </citation>
    <scope>NUCLEOTIDE SEQUENCE</scope>
    <source>
        <strain evidence="2">Expedition CK06-06</strain>
    </source>
</reference>